<reference evidence="3" key="1">
    <citation type="submission" date="2016-10" db="EMBL/GenBank/DDBJ databases">
        <authorList>
            <person name="Varghese N."/>
            <person name="Submissions S."/>
        </authorList>
    </citation>
    <scope>NUCLEOTIDE SEQUENCE [LARGE SCALE GENOMIC DNA]</scope>
    <source>
        <strain evidence="3">DSM 23925</strain>
    </source>
</reference>
<dbReference type="Proteomes" id="UP000198705">
    <property type="component" value="Unassembled WGS sequence"/>
</dbReference>
<feature type="transmembrane region" description="Helical" evidence="1">
    <location>
        <begin position="7"/>
        <end position="25"/>
    </location>
</feature>
<keyword evidence="3" id="KW-1185">Reference proteome</keyword>
<keyword evidence="1" id="KW-0472">Membrane</keyword>
<sequence>MSNLKPYALPTFGMLILIMFIILAYVRESVFLDKLLVCGFIVTTIYISRLRSKFQ</sequence>
<feature type="transmembrane region" description="Helical" evidence="1">
    <location>
        <begin position="31"/>
        <end position="48"/>
    </location>
</feature>
<proteinExistence type="predicted"/>
<protein>
    <submittedName>
        <fullName evidence="2">Uncharacterized protein</fullName>
    </submittedName>
</protein>
<dbReference type="AlphaFoldDB" id="A0A1I5DHB7"/>
<evidence type="ECO:0000313" key="2">
    <source>
        <dbReference type="EMBL" id="SFN98191.1"/>
    </source>
</evidence>
<evidence type="ECO:0000313" key="3">
    <source>
        <dbReference type="Proteomes" id="UP000198705"/>
    </source>
</evidence>
<accession>A0A1I5DHB7</accession>
<keyword evidence="1" id="KW-1133">Transmembrane helix</keyword>
<name>A0A1I5DHB7_9FLAO</name>
<dbReference type="RefSeq" id="WP_177209056.1">
    <property type="nucleotide sequence ID" value="NZ_FOVN01000008.1"/>
</dbReference>
<dbReference type="EMBL" id="FOVN01000008">
    <property type="protein sequence ID" value="SFN98191.1"/>
    <property type="molecule type" value="Genomic_DNA"/>
</dbReference>
<keyword evidence="1" id="KW-0812">Transmembrane</keyword>
<organism evidence="2 3">
    <name type="scientific">Bizionia echini</name>
    <dbReference type="NCBI Taxonomy" id="649333"/>
    <lineage>
        <taxon>Bacteria</taxon>
        <taxon>Pseudomonadati</taxon>
        <taxon>Bacteroidota</taxon>
        <taxon>Flavobacteriia</taxon>
        <taxon>Flavobacteriales</taxon>
        <taxon>Flavobacteriaceae</taxon>
        <taxon>Bizionia</taxon>
    </lineage>
</organism>
<dbReference type="STRING" id="649333.SAMN04487989_1088"/>
<gene>
    <name evidence="2" type="ORF">SAMN04487989_1088</name>
</gene>
<evidence type="ECO:0000256" key="1">
    <source>
        <dbReference type="SAM" id="Phobius"/>
    </source>
</evidence>